<reference evidence="1 2" key="1">
    <citation type="journal article" date="2015" name="Fungal Genet. Biol.">
        <title>Evolution of novel wood decay mechanisms in Agaricales revealed by the genome sequences of Fistulina hepatica and Cylindrobasidium torrendii.</title>
        <authorList>
            <person name="Floudas D."/>
            <person name="Held B.W."/>
            <person name="Riley R."/>
            <person name="Nagy L.G."/>
            <person name="Koehler G."/>
            <person name="Ransdell A.S."/>
            <person name="Younus H."/>
            <person name="Chow J."/>
            <person name="Chiniquy J."/>
            <person name="Lipzen A."/>
            <person name="Tritt A."/>
            <person name="Sun H."/>
            <person name="Haridas S."/>
            <person name="LaButti K."/>
            <person name="Ohm R.A."/>
            <person name="Kues U."/>
            <person name="Blanchette R.A."/>
            <person name="Grigoriev I.V."/>
            <person name="Minto R.E."/>
            <person name="Hibbett D.S."/>
        </authorList>
    </citation>
    <scope>NUCLEOTIDE SEQUENCE [LARGE SCALE GENOMIC DNA]</scope>
    <source>
        <strain evidence="1 2">ATCC 64428</strain>
    </source>
</reference>
<proteinExistence type="predicted"/>
<sequence length="194" mass="20626">MSEWNGLDTLVVAAGVSATLPLLPIAGVDVSRGMQGHRQIFTPASISAQNVTHVANVAKRAPHCIYIGPLVSTFPKRSKRLTQSSNPLHVRRDDSCACALGMRGAGADDGAWMSVGSASGFTDVCELPKFSALPLSSPLPVKTIHSLHRPISLPNFDYDASHSTHAGDISKFPMSATVDKMSLNGIHVEIRQCV</sequence>
<organism evidence="1 2">
    <name type="scientific">Fistulina hepatica ATCC 64428</name>
    <dbReference type="NCBI Taxonomy" id="1128425"/>
    <lineage>
        <taxon>Eukaryota</taxon>
        <taxon>Fungi</taxon>
        <taxon>Dikarya</taxon>
        <taxon>Basidiomycota</taxon>
        <taxon>Agaricomycotina</taxon>
        <taxon>Agaricomycetes</taxon>
        <taxon>Agaricomycetidae</taxon>
        <taxon>Agaricales</taxon>
        <taxon>Fistulinaceae</taxon>
        <taxon>Fistulina</taxon>
    </lineage>
</organism>
<gene>
    <name evidence="1" type="ORF">FISHEDRAFT_57769</name>
</gene>
<evidence type="ECO:0000313" key="2">
    <source>
        <dbReference type="Proteomes" id="UP000054144"/>
    </source>
</evidence>
<dbReference type="Proteomes" id="UP000054144">
    <property type="component" value="Unassembled WGS sequence"/>
</dbReference>
<accession>A0A0D7AFG2</accession>
<protein>
    <submittedName>
        <fullName evidence="1">Uncharacterized protein</fullName>
    </submittedName>
</protein>
<evidence type="ECO:0000313" key="1">
    <source>
        <dbReference type="EMBL" id="KIY50051.1"/>
    </source>
</evidence>
<name>A0A0D7AFG2_9AGAR</name>
<dbReference type="OrthoDB" id="37659at2759"/>
<dbReference type="AlphaFoldDB" id="A0A0D7AFG2"/>
<keyword evidence="2" id="KW-1185">Reference proteome</keyword>
<dbReference type="EMBL" id="KN881694">
    <property type="protein sequence ID" value="KIY50051.1"/>
    <property type="molecule type" value="Genomic_DNA"/>
</dbReference>